<feature type="coiled-coil region" evidence="1">
    <location>
        <begin position="1608"/>
        <end position="1660"/>
    </location>
</feature>
<dbReference type="PANTHER" id="PTHR45615">
    <property type="entry name" value="MYOSIN HEAVY CHAIN, NON-MUSCLE"/>
    <property type="match status" value="1"/>
</dbReference>
<evidence type="ECO:0000313" key="3">
    <source>
        <dbReference type="EMBL" id="CUG92878.1"/>
    </source>
</evidence>
<feature type="region of interest" description="Disordered" evidence="2">
    <location>
        <begin position="2644"/>
        <end position="2692"/>
    </location>
</feature>
<keyword evidence="1" id="KW-0175">Coiled coil</keyword>
<organism evidence="3 4">
    <name type="scientific">Bodo saltans</name>
    <name type="common">Flagellated protozoan</name>
    <dbReference type="NCBI Taxonomy" id="75058"/>
    <lineage>
        <taxon>Eukaryota</taxon>
        <taxon>Discoba</taxon>
        <taxon>Euglenozoa</taxon>
        <taxon>Kinetoplastea</taxon>
        <taxon>Metakinetoplastina</taxon>
        <taxon>Eubodonida</taxon>
        <taxon>Bodonidae</taxon>
        <taxon>Bodo</taxon>
    </lineage>
</organism>
<dbReference type="OrthoDB" id="272117at2759"/>
<dbReference type="OMA" id="WMNKVRL"/>
<protein>
    <submittedName>
        <fullName evidence="3">Uncharacterized protein</fullName>
    </submittedName>
</protein>
<accession>A0A0S4JTX5</accession>
<dbReference type="Proteomes" id="UP000051952">
    <property type="component" value="Unassembled WGS sequence"/>
</dbReference>
<evidence type="ECO:0000313" key="4">
    <source>
        <dbReference type="Proteomes" id="UP000051952"/>
    </source>
</evidence>
<feature type="coiled-coil region" evidence="1">
    <location>
        <begin position="153"/>
        <end position="187"/>
    </location>
</feature>
<feature type="region of interest" description="Disordered" evidence="2">
    <location>
        <begin position="2256"/>
        <end position="2278"/>
    </location>
</feature>
<feature type="region of interest" description="Disordered" evidence="2">
    <location>
        <begin position="2441"/>
        <end position="2462"/>
    </location>
</feature>
<feature type="coiled-coil region" evidence="1">
    <location>
        <begin position="1688"/>
        <end position="1722"/>
    </location>
</feature>
<evidence type="ECO:0000256" key="2">
    <source>
        <dbReference type="SAM" id="MobiDB-lite"/>
    </source>
</evidence>
<feature type="coiled-coil region" evidence="1">
    <location>
        <begin position="793"/>
        <end position="841"/>
    </location>
</feature>
<feature type="region of interest" description="Disordered" evidence="2">
    <location>
        <begin position="1997"/>
        <end position="2042"/>
    </location>
</feature>
<gene>
    <name evidence="3" type="ORF">BSAL_02680</name>
</gene>
<name>A0A0S4JTX5_BODSA</name>
<feature type="coiled-coil region" evidence="1">
    <location>
        <begin position="2530"/>
        <end position="2557"/>
    </location>
</feature>
<sequence>MSRVPLRWQPPEGREKINWETITGLPLSEFEKGDRDISALDKMIDHALKYKIDENDRHFSDPRFSSALARLYRLLLSKCDYDANEYFSKTSEQTSLIDKLKEQHGVAEERVQRLLDEKSLASQAMQSMEVGQESARTERMKLGEQIQVLTQDMRNKDRDIEKHISDLESLRKELNRMTRERDDLRRASESRVADMTKSDTDRNKIFEENQFLIKRYKDAADKLTQTTEALNAVQQEHLTLRSTSNNDILSLKNQLAGLQQENLDLIQARNRAEDLCERRETQALQDMSEVQQAYKDMLAEEQRRYQQLREEYLQLRDEFELSQRHRTHIREVEERDEIIVQLKNEVRQLRNAHRSSASGDDSDTSSSTVQSTTFNNGGADMTLLNKVLAERQKFEQENDTLQGELAALEVKCEQQDSQVLKLQKRLTEYERGDEGLRRLRQELTDANRTTEQLQDEAHQLRERLAHMEDVASFCTSLKLLCKRVGVTQEEIDRLQGSTNSRFGELDILRQETASLKEEIEWLEKERRYWMNKVRLQPLLDTRLRFELGLTSEQLKQLDHIVDQMKVGSVVVEDTEGAYREKYLSEVKLRQRDVEEFNEKMRSRIEEVLSTVMSSVLNATGGTGEDCGPTSLQNFTEAVEEMRRRSAETAMLLAGAATSSAANVMMPRDPQLPDALTQNIFQPTKQMESLRNKLDEVERMNNDLLQEASRLRERLAGVEGQLLSVTEERDAYRAVVFDAAQSGGTAAAADDSSPNPPSAPLISSSLLDQSRSSPSPARRLGIGSEVVPLLKEQLKMKELRLQQLAGEYDAMKATSDSERARLEVTKKECEVLEAKIKTVDDRTISLTATLQMSSERISELERINDDLHRAMQTGDLAPTSRELLQKIILLRQRESKLLQRVRIATQDRDEALSEQNSSNNKIEALLKQLKGVLRGEADGFVLPPSTAQHASETEALRVLQRQLSALSHGTLFAEDRKFLRDMRSAVEKLETIGDVAVLQKQLRATKLDAEKATYDAHVKILELEGTVAKLRASGSVETGSSAAMEVESNTWRQKCSLYTKRLTDRDADVAQLEDDLGAARQLVLECKQEIATLIGNGQETPSSNATNLGGDHDGPQAILKYEKEIARLKSVNLGLLQTSLDLQSDKKRLEIQASTAKKHLQLVKDSQTSGDGSSQAVSDFVVAALKDNSNLQQQCELSQYQLKKTRLQLLATEANFRVVANEAGAYKLSAHRLFKHYAEQVVKIVDSVRQLHRDQGSSISSRRALAFTQRLLAIQKLADREHDRFVNEKLSSIELHSHIDILKDELDLLTTKGRDGLLASDLLEKSKTVELRAQARSLQRKNQELQEDRDHILGKLARAEQNLCEAEREATLAESSGKGVVGEVTDVFFAKLQELRDTVFAKSESPPVAVTMTGSHGVMAKGIEDGDRAVQEFKASLEKQAELSKRCTLLQQQLSEARQSLSLAETKTTAMREETIHLQQQLVAASHQLEEERGRLITREERLTASHQNQLEVMQRAVDHNTQCLKDLLSGKEGTIQKLQQQLQAERQRYLEHQLLDTTRMERLHEQLFKENNTMLERFKASMDINGALQLQANGQARVQDLNSSVGASDTAQNQMHAMTQEVMQLRLQVKDLRTRNIMLESQLNDQISAAQRQMQDLSSQLKPTFASGGSGVMEHSLTALNRDQQVALENIRRREHELLSELQRSQEEVKRLHNEVFDLRTALIDQADAANRNAGNHVLATTAAPTLVNEMRTQIAELNRQLQEARSHLVYEKAHARHTTSQSAELKQNLQQLQQDMTQGTVHVDHARQIVAANSQLRSDLDAMRDQSDKMQNAMAMLKQTLVMQTQSSGEREQKLQQEVAIAQRMSVLQQQSSETINHFQAQIGSMQTELQARVLREEDLLRKGKSAQLFAEEQHRLLIIREKEVLDLKRELQAIRTKAPSLRPSRALGLNTQPPTWKDAGVQVIASELNPVLALAPPPAVVQLAVAPAAEAPSVTSQAEGGASPLTLNVPAQPDPLSSETGDTKTDLAGTGPRSHARVNAKKKPVALQNLPSNEQVAGLVSRQLAQFQKEKQLEVDQLKQQLKKLEVTHDEATRHATAEKAIMEQKFHAATSTANILKSKLEQLEAQHREELLRYLEERNNNRPTKKHSKKHSEGILHVVKEQGVQTEGPSRPLSQVDIPKVAGATSEAPPVAVNAQPPVLQQQPNVQQANAAVATTAATAPGASAQSTLKVSEPITPQAVYVAPSTASLGMSMTPQPTASTPSTGAAHSTKAPVPHFPHRTVVSSACQTDGSGPASGPFGETKSHQTKKWLEMQTANADLKVQEMIRKLRRDNDRMNKELEDHAHLQKELSTLRDDLKKKVTELEQLKSSQRGAASNEVPASPLEIRSHKRDLLRLEEYVDQLRRDLNVKKEIEMRELILNNDRLTSDIRRLEAENAKLRGGSQTTELQADNGDTGNTKTRELENKLLTQEGILLDLRFERETLAMKVSRLERHLNDVMAIDSANAALKPTAGPNVGRKRETSGKEVAALEAVIENMKLVVERMQAENMSLKANSVSSAQFMEAAREVKHLRQRERVLLEKCHEQHRHIEELQAAVLPGSKMSEQYSVLQRRLRMTQAASEQYQLELFELRSRLGEQQRQDAVQFAMSEKDAHQSQPQYQGTSSPARPASATTPSPRQAPYPNAGLSPYAAELHRHLPHHTHAH</sequence>
<feature type="compositionally biased region" description="Low complexity" evidence="2">
    <location>
        <begin position="759"/>
        <end position="774"/>
    </location>
</feature>
<feature type="region of interest" description="Disordered" evidence="2">
    <location>
        <begin position="350"/>
        <end position="376"/>
    </location>
</feature>
<feature type="compositionally biased region" description="Low complexity" evidence="2">
    <location>
        <begin position="2665"/>
        <end position="2679"/>
    </location>
</feature>
<feature type="coiled-coil region" evidence="1">
    <location>
        <begin position="686"/>
        <end position="720"/>
    </location>
</feature>
<proteinExistence type="predicted"/>
<feature type="coiled-coil region" evidence="1">
    <location>
        <begin position="1439"/>
        <end position="1466"/>
    </location>
</feature>
<dbReference type="EMBL" id="CYKH01002092">
    <property type="protein sequence ID" value="CUG92878.1"/>
    <property type="molecule type" value="Genomic_DNA"/>
</dbReference>
<feature type="region of interest" description="Disordered" evidence="2">
    <location>
        <begin position="744"/>
        <end position="779"/>
    </location>
</feature>
<feature type="compositionally biased region" description="Polar residues" evidence="2">
    <location>
        <begin position="2445"/>
        <end position="2461"/>
    </location>
</feature>
<keyword evidence="4" id="KW-1185">Reference proteome</keyword>
<feature type="coiled-coil region" evidence="1">
    <location>
        <begin position="1748"/>
        <end position="1841"/>
    </location>
</feature>
<dbReference type="VEuPathDB" id="TriTrypDB:BSAL_02680"/>
<feature type="compositionally biased region" description="Polar residues" evidence="2">
    <location>
        <begin position="2256"/>
        <end position="2270"/>
    </location>
</feature>
<evidence type="ECO:0000256" key="1">
    <source>
        <dbReference type="SAM" id="Coils"/>
    </source>
</evidence>
<feature type="coiled-coil region" evidence="1">
    <location>
        <begin position="2070"/>
        <end position="2143"/>
    </location>
</feature>
<feature type="compositionally biased region" description="Low complexity" evidence="2">
    <location>
        <begin position="355"/>
        <end position="373"/>
    </location>
</feature>
<feature type="coiled-coil region" evidence="1">
    <location>
        <begin position="384"/>
        <end position="470"/>
    </location>
</feature>
<reference evidence="4" key="1">
    <citation type="submission" date="2015-09" db="EMBL/GenBank/DDBJ databases">
        <authorList>
            <consortium name="Pathogen Informatics"/>
        </authorList>
    </citation>
    <scope>NUCLEOTIDE SEQUENCE [LARGE SCALE GENOMIC DNA]</scope>
    <source>
        <strain evidence="4">Lake Konstanz</strain>
    </source>
</reference>
<dbReference type="PANTHER" id="PTHR45615:SF80">
    <property type="entry name" value="GRIP DOMAIN-CONTAINING PROTEIN"/>
    <property type="match status" value="1"/>
</dbReference>
<feature type="coiled-coil region" evidence="1">
    <location>
        <begin position="1327"/>
        <end position="1361"/>
    </location>
</feature>
<feature type="coiled-coil region" evidence="1">
    <location>
        <begin position="1528"/>
        <end position="1555"/>
    </location>
</feature>